<accession>A0AAD9PZ75</accession>
<sequence length="409" mass="45714">MTTQSNHELRMSSPGSHLSVFKMADGGRFDSFYFNCRKIRDFSRLKAKDKSKVRKGRVHRSFPSCNATNDDLPWPASEDDASLVNEEDLDPPVGVDEQSLCTVVPQDHSSSMDHESVIREYGLLLCRFEAVTMIDYQRFCLPQFCSSQHKLSEKSYVFIERNVYDVHTKDKCWLYTCSCNARRTALVKSLASHLHLGSPNCFDLLVEDCTHVKALLILIEELDSVFNIVPDQFLHPSVDDHNYSTPLKVVKLCGASNLVCVMEPNPAVVLCECGFSCLGCNRGRDSCDHVKYLNFLKNNIQESPDDVADLVLTSSEPVPTQHLLSAANKSVIQPVSQLPISFELTTTLQQVLINSPENVLPVCPISGALLLVPCLPHTSSNGFQERCPKCQSAWNTEDPLNNGWKDTSI</sequence>
<protein>
    <submittedName>
        <fullName evidence="1">Uncharacterized protein</fullName>
    </submittedName>
</protein>
<gene>
    <name evidence="1" type="ORF">P5673_027779</name>
</gene>
<dbReference type="Proteomes" id="UP001249851">
    <property type="component" value="Unassembled WGS sequence"/>
</dbReference>
<organism evidence="1 2">
    <name type="scientific">Acropora cervicornis</name>
    <name type="common">Staghorn coral</name>
    <dbReference type="NCBI Taxonomy" id="6130"/>
    <lineage>
        <taxon>Eukaryota</taxon>
        <taxon>Metazoa</taxon>
        <taxon>Cnidaria</taxon>
        <taxon>Anthozoa</taxon>
        <taxon>Hexacorallia</taxon>
        <taxon>Scleractinia</taxon>
        <taxon>Astrocoeniina</taxon>
        <taxon>Acroporidae</taxon>
        <taxon>Acropora</taxon>
    </lineage>
</organism>
<reference evidence="1" key="2">
    <citation type="journal article" date="2023" name="Science">
        <title>Genomic signatures of disease resistance in endangered staghorn corals.</title>
        <authorList>
            <person name="Vollmer S.V."/>
            <person name="Selwyn J.D."/>
            <person name="Despard B.A."/>
            <person name="Roesel C.L."/>
        </authorList>
    </citation>
    <scope>NUCLEOTIDE SEQUENCE</scope>
    <source>
        <strain evidence="1">K2</strain>
    </source>
</reference>
<dbReference type="EMBL" id="JARQWQ010000098">
    <property type="protein sequence ID" value="KAK2551380.1"/>
    <property type="molecule type" value="Genomic_DNA"/>
</dbReference>
<dbReference type="AlphaFoldDB" id="A0AAD9PZ75"/>
<evidence type="ECO:0000313" key="2">
    <source>
        <dbReference type="Proteomes" id="UP001249851"/>
    </source>
</evidence>
<name>A0AAD9PZ75_ACRCE</name>
<keyword evidence="2" id="KW-1185">Reference proteome</keyword>
<comment type="caution">
    <text evidence="1">The sequence shown here is derived from an EMBL/GenBank/DDBJ whole genome shotgun (WGS) entry which is preliminary data.</text>
</comment>
<reference evidence="1" key="1">
    <citation type="journal article" date="2023" name="G3 (Bethesda)">
        <title>Whole genome assembly and annotation of the endangered Caribbean coral Acropora cervicornis.</title>
        <authorList>
            <person name="Selwyn J.D."/>
            <person name="Vollmer S.V."/>
        </authorList>
    </citation>
    <scope>NUCLEOTIDE SEQUENCE</scope>
    <source>
        <strain evidence="1">K2</strain>
    </source>
</reference>
<proteinExistence type="predicted"/>
<evidence type="ECO:0000313" key="1">
    <source>
        <dbReference type="EMBL" id="KAK2551380.1"/>
    </source>
</evidence>